<evidence type="ECO:0000256" key="1">
    <source>
        <dbReference type="ARBA" id="ARBA00022468"/>
    </source>
</evidence>
<dbReference type="SUPFAM" id="SSF48350">
    <property type="entry name" value="GTPase activation domain, GAP"/>
    <property type="match status" value="1"/>
</dbReference>
<dbReference type="GO" id="GO:0007283">
    <property type="term" value="P:spermatogenesis"/>
    <property type="evidence" value="ECO:0007669"/>
    <property type="project" value="UniProtKB-KW"/>
</dbReference>
<dbReference type="CDD" id="cd20821">
    <property type="entry name" value="C1_MgcRacGAP"/>
    <property type="match status" value="1"/>
</dbReference>
<feature type="compositionally biased region" description="Basic residues" evidence="9">
    <location>
        <begin position="176"/>
        <end position="185"/>
    </location>
</feature>
<evidence type="ECO:0000256" key="5">
    <source>
        <dbReference type="ARBA" id="ARBA00022782"/>
    </source>
</evidence>
<dbReference type="GO" id="GO:0000281">
    <property type="term" value="P:mitotic cytokinesis"/>
    <property type="evidence" value="ECO:0007669"/>
    <property type="project" value="TreeGrafter"/>
</dbReference>
<keyword evidence="6" id="KW-0862">Zinc</keyword>
<dbReference type="SMART" id="SM00109">
    <property type="entry name" value="C1"/>
    <property type="match status" value="1"/>
</dbReference>
<dbReference type="SMART" id="SM00324">
    <property type="entry name" value="RhoGAP"/>
    <property type="match status" value="1"/>
</dbReference>
<dbReference type="GO" id="GO:0030154">
    <property type="term" value="P:cell differentiation"/>
    <property type="evidence" value="ECO:0007669"/>
    <property type="project" value="UniProtKB-KW"/>
</dbReference>
<dbReference type="CDD" id="cd04382">
    <property type="entry name" value="RhoGAP_MgcRacGAP"/>
    <property type="match status" value="1"/>
</dbReference>
<reference evidence="10" key="1">
    <citation type="submission" date="2022-08" db="UniProtKB">
        <authorList>
            <consortium name="EnsemblMetazoa"/>
        </authorList>
    </citation>
    <scope>IDENTIFICATION</scope>
    <source>
        <strain evidence="10">EBRO</strain>
    </source>
</reference>
<evidence type="ECO:0000256" key="9">
    <source>
        <dbReference type="SAM" id="MobiDB-lite"/>
    </source>
</evidence>
<sequence length="639" mass="72258">MELSLVAQFDEFRRSCDVLRDGTAEVEFLRFAQLQDECRMQWLKSIEEAQRLQRELDNALRSITNLESKLFHARKLLETETKARKHAENERDMMEGKMQDVFEIVRNEHTLRDVTRERLAEFERVPRRRSRHGHAQHSELNGGMDNDINSTGSFLVDLSLTQSEDDFLEPLKAQTKRKSWKKHRPSYNNNTSFKVPQEPPRQKAVEINSTATTMEPRGLGEIIAHAKVTVPTGNDGGPILAESTFRTAAPQQSHAPGVTSCASSNSTAATIVNAPVAAPTEKPELKKTIIQRQHDLASKTYIASDTCNQCQERIRFGYNGLKCRECKATFHLYCREKISFPCVPQSQTKNGRRGTASTAATNAPNTPQAGASPFMLEDFCPSSSPRIPALIVHCVSEIEDRGLTEEGLYRVSASEREVRALKEKFLRGKTIPTLGQIDVHILCGCVKDFLRTLREPLIPVSLFPEFKNFATSISDPGISQRNLDLLCQLIERMPEPNRDTLAFLMLHFQRVAHASERTKMSFENLARVFAPTLVGYSRPDLDLNGMCAETYIQFIILQSMLHISTDYWSRFIMLQSTNEKLDGNTRANVGAPTPRRGGEGGAPSAVTLEKERRFETPILRRPRKDRKYYATPPYKTSKD</sequence>
<dbReference type="GO" id="GO:0007266">
    <property type="term" value="P:Rho protein signal transduction"/>
    <property type="evidence" value="ECO:0007669"/>
    <property type="project" value="TreeGrafter"/>
</dbReference>
<evidence type="ECO:0000313" key="10">
    <source>
        <dbReference type="EnsemblMetazoa" id="AATE011002-PA.1"/>
    </source>
</evidence>
<dbReference type="GO" id="GO:0008270">
    <property type="term" value="F:zinc ion binding"/>
    <property type="evidence" value="ECO:0007669"/>
    <property type="project" value="UniProtKB-KW"/>
</dbReference>
<dbReference type="GO" id="GO:0051233">
    <property type="term" value="C:spindle midzone"/>
    <property type="evidence" value="ECO:0007669"/>
    <property type="project" value="TreeGrafter"/>
</dbReference>
<feature type="region of interest" description="Disordered" evidence="9">
    <location>
        <begin position="345"/>
        <end position="368"/>
    </location>
</feature>
<keyword evidence="1" id="KW-0343">GTPase activation</keyword>
<dbReference type="PANTHER" id="PTHR46199">
    <property type="entry name" value="RAC GTPASE-ACTIVATING PROTEIN 1"/>
    <property type="match status" value="1"/>
</dbReference>
<dbReference type="PROSITE" id="PS00479">
    <property type="entry name" value="ZF_DAG_PE_1"/>
    <property type="match status" value="1"/>
</dbReference>
<feature type="coiled-coil region" evidence="8">
    <location>
        <begin position="46"/>
        <end position="97"/>
    </location>
</feature>
<dbReference type="SUPFAM" id="SSF57889">
    <property type="entry name" value="Cysteine-rich domain"/>
    <property type="match status" value="1"/>
</dbReference>
<dbReference type="GO" id="GO:0005096">
    <property type="term" value="F:GTPase activator activity"/>
    <property type="evidence" value="ECO:0007669"/>
    <property type="project" value="UniProtKB-KW"/>
</dbReference>
<evidence type="ECO:0000256" key="8">
    <source>
        <dbReference type="SAM" id="Coils"/>
    </source>
</evidence>
<feature type="region of interest" description="Disordered" evidence="9">
    <location>
        <begin position="125"/>
        <end position="146"/>
    </location>
</feature>
<evidence type="ECO:0000256" key="4">
    <source>
        <dbReference type="ARBA" id="ARBA00022771"/>
    </source>
</evidence>
<evidence type="ECO:0008006" key="11">
    <source>
        <dbReference type="Google" id="ProtNLM"/>
    </source>
</evidence>
<keyword evidence="8" id="KW-0175">Coiled coil</keyword>
<dbReference type="GO" id="GO:0051256">
    <property type="term" value="P:mitotic spindle midzone assembly"/>
    <property type="evidence" value="ECO:0007669"/>
    <property type="project" value="TreeGrafter"/>
</dbReference>
<dbReference type="PANTHER" id="PTHR46199:SF3">
    <property type="entry name" value="RAC GTPASE-ACTIVATING PROTEIN 1"/>
    <property type="match status" value="1"/>
</dbReference>
<dbReference type="GO" id="GO:0097149">
    <property type="term" value="C:centralspindlin complex"/>
    <property type="evidence" value="ECO:0007669"/>
    <property type="project" value="TreeGrafter"/>
</dbReference>
<feature type="region of interest" description="Disordered" evidence="9">
    <location>
        <begin position="176"/>
        <end position="202"/>
    </location>
</feature>
<accession>A0A182J469</accession>
<dbReference type="AlphaFoldDB" id="A0A182J469"/>
<evidence type="ECO:0000256" key="6">
    <source>
        <dbReference type="ARBA" id="ARBA00022833"/>
    </source>
</evidence>
<evidence type="ECO:0000256" key="3">
    <source>
        <dbReference type="ARBA" id="ARBA00022723"/>
    </source>
</evidence>
<dbReference type="Pfam" id="PF00620">
    <property type="entry name" value="RhoGAP"/>
    <property type="match status" value="1"/>
</dbReference>
<protein>
    <recommendedName>
        <fullName evidence="11">Rac GTPase-activating protein 1</fullName>
    </recommendedName>
</protein>
<organism evidence="10">
    <name type="scientific">Anopheles atroparvus</name>
    <name type="common">European mosquito</name>
    <dbReference type="NCBI Taxonomy" id="41427"/>
    <lineage>
        <taxon>Eukaryota</taxon>
        <taxon>Metazoa</taxon>
        <taxon>Ecdysozoa</taxon>
        <taxon>Arthropoda</taxon>
        <taxon>Hexapoda</taxon>
        <taxon>Insecta</taxon>
        <taxon>Pterygota</taxon>
        <taxon>Neoptera</taxon>
        <taxon>Endopterygota</taxon>
        <taxon>Diptera</taxon>
        <taxon>Nematocera</taxon>
        <taxon>Culicoidea</taxon>
        <taxon>Culicidae</taxon>
        <taxon>Anophelinae</taxon>
        <taxon>Anopheles</taxon>
    </lineage>
</organism>
<feature type="region of interest" description="Disordered" evidence="9">
    <location>
        <begin position="582"/>
        <end position="639"/>
    </location>
</feature>
<dbReference type="FunFam" id="3.30.60.20:FF:000033">
    <property type="entry name" value="Rac GTPase-activating protein 1"/>
    <property type="match status" value="1"/>
</dbReference>
<dbReference type="InterPro" id="IPR002219">
    <property type="entry name" value="PKC_DAG/PE"/>
</dbReference>
<keyword evidence="4" id="KW-0863">Zinc-finger</keyword>
<proteinExistence type="predicted"/>
<dbReference type="PROSITE" id="PS50238">
    <property type="entry name" value="RHOGAP"/>
    <property type="match status" value="1"/>
</dbReference>
<dbReference type="InterPro" id="IPR008936">
    <property type="entry name" value="Rho_GTPase_activation_prot"/>
</dbReference>
<evidence type="ECO:0000256" key="7">
    <source>
        <dbReference type="ARBA" id="ARBA00022871"/>
    </source>
</evidence>
<dbReference type="EnsemblMetazoa" id="AATE011002-RA">
    <property type="protein sequence ID" value="AATE011002-PA.1"/>
    <property type="gene ID" value="AATE011002"/>
</dbReference>
<keyword evidence="3" id="KW-0479">Metal-binding</keyword>
<dbReference type="VEuPathDB" id="VectorBase:AATE011002"/>
<feature type="compositionally biased region" description="Low complexity" evidence="9">
    <location>
        <begin position="354"/>
        <end position="368"/>
    </location>
</feature>
<dbReference type="InterPro" id="IPR046349">
    <property type="entry name" value="C1-like_sf"/>
</dbReference>
<dbReference type="Gene3D" id="1.10.555.10">
    <property type="entry name" value="Rho GTPase activation protein"/>
    <property type="match status" value="1"/>
</dbReference>
<dbReference type="GO" id="GO:0005634">
    <property type="term" value="C:nucleus"/>
    <property type="evidence" value="ECO:0007669"/>
    <property type="project" value="TreeGrafter"/>
</dbReference>
<dbReference type="GO" id="GO:0030496">
    <property type="term" value="C:midbody"/>
    <property type="evidence" value="ECO:0007669"/>
    <property type="project" value="TreeGrafter"/>
</dbReference>
<dbReference type="Gene3D" id="3.30.60.20">
    <property type="match status" value="1"/>
</dbReference>
<dbReference type="PROSITE" id="PS50081">
    <property type="entry name" value="ZF_DAG_PE_2"/>
    <property type="match status" value="1"/>
</dbReference>
<evidence type="ECO:0000256" key="2">
    <source>
        <dbReference type="ARBA" id="ARBA00022473"/>
    </source>
</evidence>
<feature type="compositionally biased region" description="Basic residues" evidence="9">
    <location>
        <begin position="126"/>
        <end position="135"/>
    </location>
</feature>
<keyword evidence="5" id="KW-0221">Differentiation</keyword>
<dbReference type="GO" id="GO:0032154">
    <property type="term" value="C:cleavage furrow"/>
    <property type="evidence" value="ECO:0007669"/>
    <property type="project" value="TreeGrafter"/>
</dbReference>
<dbReference type="Pfam" id="PF00130">
    <property type="entry name" value="C1_1"/>
    <property type="match status" value="1"/>
</dbReference>
<keyword evidence="7" id="KW-0744">Spermatogenesis</keyword>
<dbReference type="STRING" id="41427.A0A182J469"/>
<keyword evidence="2" id="KW-0217">Developmental protein</keyword>
<dbReference type="InterPro" id="IPR000198">
    <property type="entry name" value="RhoGAP_dom"/>
</dbReference>
<name>A0A182J469_ANOAO</name>